<dbReference type="AlphaFoldDB" id="A0AAD9A0V8"/>
<evidence type="ECO:0000313" key="2">
    <source>
        <dbReference type="EMBL" id="KAK1838540.1"/>
    </source>
</evidence>
<dbReference type="Proteomes" id="UP001243330">
    <property type="component" value="Unassembled WGS sequence"/>
</dbReference>
<keyword evidence="3" id="KW-1185">Reference proteome</keyword>
<sequence length="100" mass="11541">MQAIAIFIMLKSANNSGRELFKVRHVWHNNPSVRLTLENMEANLRPLPPRSGVRPQRHQWVEFQWLAAIPPPHHRPLQRAPSAPSSQRNAPVKQLRFQSA</sequence>
<reference evidence="2" key="1">
    <citation type="submission" date="2023-01" db="EMBL/GenBank/DDBJ databases">
        <title>Colletotrichum chrysophilum M932 genome sequence.</title>
        <authorList>
            <person name="Baroncelli R."/>
        </authorList>
    </citation>
    <scope>NUCLEOTIDE SEQUENCE</scope>
    <source>
        <strain evidence="2">M932</strain>
    </source>
</reference>
<feature type="region of interest" description="Disordered" evidence="1">
    <location>
        <begin position="72"/>
        <end position="100"/>
    </location>
</feature>
<proteinExistence type="predicted"/>
<comment type="caution">
    <text evidence="2">The sequence shown here is derived from an EMBL/GenBank/DDBJ whole genome shotgun (WGS) entry which is preliminary data.</text>
</comment>
<protein>
    <submittedName>
        <fullName evidence="2">Uncharacterized protein</fullName>
    </submittedName>
</protein>
<evidence type="ECO:0000256" key="1">
    <source>
        <dbReference type="SAM" id="MobiDB-lite"/>
    </source>
</evidence>
<evidence type="ECO:0000313" key="3">
    <source>
        <dbReference type="Proteomes" id="UP001243330"/>
    </source>
</evidence>
<gene>
    <name evidence="2" type="ORF">CCHR01_18833</name>
</gene>
<accession>A0AAD9A0V8</accession>
<dbReference type="EMBL" id="JAQOWY010000810">
    <property type="protein sequence ID" value="KAK1838540.1"/>
    <property type="molecule type" value="Genomic_DNA"/>
</dbReference>
<name>A0AAD9A0V8_9PEZI</name>
<organism evidence="2 3">
    <name type="scientific">Colletotrichum chrysophilum</name>
    <dbReference type="NCBI Taxonomy" id="1836956"/>
    <lineage>
        <taxon>Eukaryota</taxon>
        <taxon>Fungi</taxon>
        <taxon>Dikarya</taxon>
        <taxon>Ascomycota</taxon>
        <taxon>Pezizomycotina</taxon>
        <taxon>Sordariomycetes</taxon>
        <taxon>Hypocreomycetidae</taxon>
        <taxon>Glomerellales</taxon>
        <taxon>Glomerellaceae</taxon>
        <taxon>Colletotrichum</taxon>
        <taxon>Colletotrichum gloeosporioides species complex</taxon>
    </lineage>
</organism>